<feature type="non-terminal residue" evidence="1">
    <location>
        <position position="1"/>
    </location>
</feature>
<gene>
    <name evidence="1" type="ORF">K443DRAFT_80205</name>
</gene>
<dbReference type="EMBL" id="KN838537">
    <property type="protein sequence ID" value="KIK09772.1"/>
    <property type="molecule type" value="Genomic_DNA"/>
</dbReference>
<name>A0A0C9YHC0_9AGAR</name>
<proteinExistence type="predicted"/>
<dbReference type="OrthoDB" id="3087641at2759"/>
<organism evidence="1 2">
    <name type="scientific">Laccaria amethystina LaAM-08-1</name>
    <dbReference type="NCBI Taxonomy" id="1095629"/>
    <lineage>
        <taxon>Eukaryota</taxon>
        <taxon>Fungi</taxon>
        <taxon>Dikarya</taxon>
        <taxon>Basidiomycota</taxon>
        <taxon>Agaricomycotina</taxon>
        <taxon>Agaricomycetes</taxon>
        <taxon>Agaricomycetidae</taxon>
        <taxon>Agaricales</taxon>
        <taxon>Agaricineae</taxon>
        <taxon>Hydnangiaceae</taxon>
        <taxon>Laccaria</taxon>
    </lineage>
</organism>
<evidence type="ECO:0000313" key="2">
    <source>
        <dbReference type="Proteomes" id="UP000054477"/>
    </source>
</evidence>
<protein>
    <submittedName>
        <fullName evidence="1">Uncharacterized protein</fullName>
    </submittedName>
</protein>
<reference evidence="1 2" key="1">
    <citation type="submission" date="2014-04" db="EMBL/GenBank/DDBJ databases">
        <authorList>
            <consortium name="DOE Joint Genome Institute"/>
            <person name="Kuo A."/>
            <person name="Kohler A."/>
            <person name="Nagy L.G."/>
            <person name="Floudas D."/>
            <person name="Copeland A."/>
            <person name="Barry K.W."/>
            <person name="Cichocki N."/>
            <person name="Veneault-Fourrey C."/>
            <person name="LaButti K."/>
            <person name="Lindquist E.A."/>
            <person name="Lipzen A."/>
            <person name="Lundell T."/>
            <person name="Morin E."/>
            <person name="Murat C."/>
            <person name="Sun H."/>
            <person name="Tunlid A."/>
            <person name="Henrissat B."/>
            <person name="Grigoriev I.V."/>
            <person name="Hibbett D.S."/>
            <person name="Martin F."/>
            <person name="Nordberg H.P."/>
            <person name="Cantor M.N."/>
            <person name="Hua S.X."/>
        </authorList>
    </citation>
    <scope>NUCLEOTIDE SEQUENCE [LARGE SCALE GENOMIC DNA]</scope>
    <source>
        <strain evidence="1 2">LaAM-08-1</strain>
    </source>
</reference>
<evidence type="ECO:0000313" key="1">
    <source>
        <dbReference type="EMBL" id="KIK09772.1"/>
    </source>
</evidence>
<dbReference type="Proteomes" id="UP000054477">
    <property type="component" value="Unassembled WGS sequence"/>
</dbReference>
<accession>A0A0C9YHC0</accession>
<dbReference type="HOGENOM" id="CLU_170502_0_0_1"/>
<reference evidence="2" key="2">
    <citation type="submission" date="2015-01" db="EMBL/GenBank/DDBJ databases">
        <title>Evolutionary Origins and Diversification of the Mycorrhizal Mutualists.</title>
        <authorList>
            <consortium name="DOE Joint Genome Institute"/>
            <consortium name="Mycorrhizal Genomics Consortium"/>
            <person name="Kohler A."/>
            <person name="Kuo A."/>
            <person name="Nagy L.G."/>
            <person name="Floudas D."/>
            <person name="Copeland A."/>
            <person name="Barry K.W."/>
            <person name="Cichocki N."/>
            <person name="Veneault-Fourrey C."/>
            <person name="LaButti K."/>
            <person name="Lindquist E.A."/>
            <person name="Lipzen A."/>
            <person name="Lundell T."/>
            <person name="Morin E."/>
            <person name="Murat C."/>
            <person name="Riley R."/>
            <person name="Ohm R."/>
            <person name="Sun H."/>
            <person name="Tunlid A."/>
            <person name="Henrissat B."/>
            <person name="Grigoriev I.V."/>
            <person name="Hibbett D.S."/>
            <person name="Martin F."/>
        </authorList>
    </citation>
    <scope>NUCLEOTIDE SEQUENCE [LARGE SCALE GENOMIC DNA]</scope>
    <source>
        <strain evidence="2">LaAM-08-1</strain>
    </source>
</reference>
<sequence length="82" mass="9380">RGPLFLENGRDPYNVYAGSHRILTVCRSLPLGCTRRCLARNRALGPYTLCWVVDTRVRLETDVLGHTHWRWVVHTGVGFETS</sequence>
<feature type="non-terminal residue" evidence="1">
    <location>
        <position position="82"/>
    </location>
</feature>
<dbReference type="AlphaFoldDB" id="A0A0C9YHC0"/>
<keyword evidence="2" id="KW-1185">Reference proteome</keyword>